<evidence type="ECO:0000313" key="2">
    <source>
        <dbReference type="Proteomes" id="UP000029055"/>
    </source>
</evidence>
<dbReference type="OrthoDB" id="3238250at2"/>
<comment type="caution">
    <text evidence="1">The sequence shown here is derived from an EMBL/GenBank/DDBJ whole genome shotgun (WGS) entry which is preliminary data.</text>
</comment>
<dbReference type="Proteomes" id="UP000029055">
    <property type="component" value="Unassembled WGS sequence"/>
</dbReference>
<organism evidence="1 2">
    <name type="scientific">Bifidobacterium subtile</name>
    <dbReference type="NCBI Taxonomy" id="77635"/>
    <lineage>
        <taxon>Bacteria</taxon>
        <taxon>Bacillati</taxon>
        <taxon>Actinomycetota</taxon>
        <taxon>Actinomycetes</taxon>
        <taxon>Bifidobacteriales</taxon>
        <taxon>Bifidobacteriaceae</taxon>
        <taxon>Bifidobacterium</taxon>
    </lineage>
</organism>
<dbReference type="RefSeq" id="WP_051246054.1">
    <property type="nucleotide sequence ID" value="NZ_CP062939.1"/>
</dbReference>
<reference evidence="1 2" key="1">
    <citation type="submission" date="2014-03" db="EMBL/GenBank/DDBJ databases">
        <title>Genomics of Bifidobacteria.</title>
        <authorList>
            <person name="Ventura M."/>
            <person name="Milani C."/>
            <person name="Lugli G.A."/>
        </authorList>
    </citation>
    <scope>NUCLEOTIDE SEQUENCE [LARGE SCALE GENOMIC DNA]</scope>
    <source>
        <strain evidence="1 2">LMG 11597</strain>
    </source>
</reference>
<keyword evidence="2" id="KW-1185">Reference proteome</keyword>
<accession>A0A087E8F4</accession>
<evidence type="ECO:0000313" key="1">
    <source>
        <dbReference type="EMBL" id="KFJ04055.1"/>
    </source>
</evidence>
<dbReference type="eggNOG" id="ENOG5031VJP">
    <property type="taxonomic scope" value="Bacteria"/>
</dbReference>
<name>A0A087E8F4_9BIFI</name>
<proteinExistence type="predicted"/>
<protein>
    <submittedName>
        <fullName evidence="1">Uncharacterized protein</fullName>
    </submittedName>
</protein>
<dbReference type="AlphaFoldDB" id="A0A087E8F4"/>
<gene>
    <name evidence="1" type="ORF">BISU_1092</name>
</gene>
<sequence>MDTNTTSTTRTCERTGDFLYASDLAAMFKVGRSKARLMMDVLPSMRIGSKDCIARADLNNYIKEHGGIKVKWPKRRKH</sequence>
<dbReference type="EMBL" id="JGZR01000005">
    <property type="protein sequence ID" value="KFJ04055.1"/>
    <property type="molecule type" value="Genomic_DNA"/>
</dbReference>